<accession>A0A9P6VP09</accession>
<dbReference type="GO" id="GO:0071555">
    <property type="term" value="P:cell wall organization"/>
    <property type="evidence" value="ECO:0007669"/>
    <property type="project" value="UniProtKB-KW"/>
</dbReference>
<dbReference type="GO" id="GO:0009277">
    <property type="term" value="C:fungal-type cell wall"/>
    <property type="evidence" value="ECO:0007669"/>
    <property type="project" value="TreeGrafter"/>
</dbReference>
<keyword evidence="17" id="KW-0624">Polysaccharide degradation</keyword>
<feature type="region of interest" description="Disordered" evidence="21">
    <location>
        <begin position="376"/>
        <end position="443"/>
    </location>
</feature>
<dbReference type="GO" id="GO:0042973">
    <property type="term" value="F:glucan endo-1,3-beta-D-glucosidase activity"/>
    <property type="evidence" value="ECO:0007669"/>
    <property type="project" value="UniProtKB-EC"/>
</dbReference>
<evidence type="ECO:0000256" key="12">
    <source>
        <dbReference type="ARBA" id="ARBA00023136"/>
    </source>
</evidence>
<evidence type="ECO:0000256" key="5">
    <source>
        <dbReference type="ARBA" id="ARBA00012780"/>
    </source>
</evidence>
<evidence type="ECO:0000256" key="14">
    <source>
        <dbReference type="ARBA" id="ARBA00023277"/>
    </source>
</evidence>
<keyword evidence="23" id="KW-1185">Reference proteome</keyword>
<evidence type="ECO:0000256" key="16">
    <source>
        <dbReference type="ARBA" id="ARBA00023316"/>
    </source>
</evidence>
<dbReference type="SUPFAM" id="SSF51445">
    <property type="entry name" value="(Trans)glycosidases"/>
    <property type="match status" value="1"/>
</dbReference>
<dbReference type="InterPro" id="IPR050732">
    <property type="entry name" value="Beta-glucan_modifiers"/>
</dbReference>
<dbReference type="GO" id="GO:0005886">
    <property type="term" value="C:plasma membrane"/>
    <property type="evidence" value="ECO:0007669"/>
    <property type="project" value="UniProtKB-SubCell"/>
</dbReference>
<protein>
    <recommendedName>
        <fullName evidence="6">Probable glucan endo-1,3-beta-glucosidase eglC</fullName>
        <ecNumber evidence="5">3.2.1.39</ecNumber>
    </recommendedName>
    <alternativeName>
        <fullName evidence="19">Endo-1,3-beta-glucanase eglC</fullName>
    </alternativeName>
    <alternativeName>
        <fullName evidence="20">Laminarinase eglC</fullName>
    </alternativeName>
</protein>
<dbReference type="GO" id="GO:0000272">
    <property type="term" value="P:polysaccharide catabolic process"/>
    <property type="evidence" value="ECO:0007669"/>
    <property type="project" value="UniProtKB-KW"/>
</dbReference>
<proteinExistence type="inferred from homology"/>
<dbReference type="PANTHER" id="PTHR16631:SF13">
    <property type="entry name" value="GLUCAN ENDO-1,3-BETA-GLUCOSIDASE EGLC-RELATED"/>
    <property type="match status" value="1"/>
</dbReference>
<dbReference type="GO" id="GO:0005576">
    <property type="term" value="C:extracellular region"/>
    <property type="evidence" value="ECO:0007669"/>
    <property type="project" value="TreeGrafter"/>
</dbReference>
<evidence type="ECO:0000256" key="17">
    <source>
        <dbReference type="ARBA" id="ARBA00023326"/>
    </source>
</evidence>
<gene>
    <name evidence="22" type="ORF">D0Z07_1234</name>
</gene>
<keyword evidence="10" id="KW-0732">Signal</keyword>
<evidence type="ECO:0000256" key="9">
    <source>
        <dbReference type="ARBA" id="ARBA00022622"/>
    </source>
</evidence>
<evidence type="ECO:0000256" key="20">
    <source>
        <dbReference type="ARBA" id="ARBA00032906"/>
    </source>
</evidence>
<evidence type="ECO:0000256" key="2">
    <source>
        <dbReference type="ARBA" id="ARBA00004191"/>
    </source>
</evidence>
<dbReference type="Proteomes" id="UP000785200">
    <property type="component" value="Unassembled WGS sequence"/>
</dbReference>
<keyword evidence="11" id="KW-0378">Hydrolase</keyword>
<dbReference type="Gene3D" id="3.20.20.80">
    <property type="entry name" value="Glycosidases"/>
    <property type="match status" value="1"/>
</dbReference>
<dbReference type="GO" id="GO:0098552">
    <property type="term" value="C:side of membrane"/>
    <property type="evidence" value="ECO:0007669"/>
    <property type="project" value="UniProtKB-KW"/>
</dbReference>
<dbReference type="FunFam" id="3.20.20.80:FF:000233">
    <property type="entry name" value="Probable glucan endo-1,3-beta-glucosidase eglC"/>
    <property type="match status" value="1"/>
</dbReference>
<dbReference type="GO" id="GO:0009986">
    <property type="term" value="C:cell surface"/>
    <property type="evidence" value="ECO:0007669"/>
    <property type="project" value="TreeGrafter"/>
</dbReference>
<evidence type="ECO:0000256" key="19">
    <source>
        <dbReference type="ARBA" id="ARBA00032134"/>
    </source>
</evidence>
<evidence type="ECO:0000313" key="23">
    <source>
        <dbReference type="Proteomes" id="UP000785200"/>
    </source>
</evidence>
<dbReference type="AlphaFoldDB" id="A0A9P6VP09"/>
<evidence type="ECO:0000313" key="22">
    <source>
        <dbReference type="EMBL" id="KAG0651936.1"/>
    </source>
</evidence>
<evidence type="ECO:0000256" key="7">
    <source>
        <dbReference type="ARBA" id="ARBA00022512"/>
    </source>
</evidence>
<keyword evidence="15" id="KW-0449">Lipoprotein</keyword>
<name>A0A9P6VP09_9HELO</name>
<dbReference type="EMBL" id="VNKQ01000003">
    <property type="protein sequence ID" value="KAG0651936.1"/>
    <property type="molecule type" value="Genomic_DNA"/>
</dbReference>
<comment type="subcellular location">
    <subcellularLocation>
        <location evidence="3">Cell membrane</location>
        <topology evidence="3">Lipid-anchor</topology>
        <topology evidence="3">GPI-anchor</topology>
    </subcellularLocation>
    <subcellularLocation>
        <location evidence="2">Secreted</location>
        <location evidence="2">Cell wall</location>
    </subcellularLocation>
</comment>
<keyword evidence="8" id="KW-0964">Secreted</keyword>
<dbReference type="EC" id="3.2.1.39" evidence="5"/>
<keyword evidence="13" id="KW-0325">Glycoprotein</keyword>
<dbReference type="InterPro" id="IPR017853">
    <property type="entry name" value="GH"/>
</dbReference>
<evidence type="ECO:0000256" key="13">
    <source>
        <dbReference type="ARBA" id="ARBA00023180"/>
    </source>
</evidence>
<evidence type="ECO:0000256" key="6">
    <source>
        <dbReference type="ARBA" id="ARBA00019762"/>
    </source>
</evidence>
<comment type="similarity">
    <text evidence="4">Belongs to the glycosyl hydrolase 17 family.</text>
</comment>
<dbReference type="PANTHER" id="PTHR16631">
    <property type="entry name" value="GLUCAN 1,3-BETA-GLUCOSIDASE"/>
    <property type="match status" value="1"/>
</dbReference>
<evidence type="ECO:0000256" key="15">
    <source>
        <dbReference type="ARBA" id="ARBA00023288"/>
    </source>
</evidence>
<comment type="function">
    <text evidence="18">Glucanases play a role in cell expansion during growth, in cell-cell fusion during mating, and in spore release during sporulation. This enzyme may be involved in beta-glucan degradation and also function biosynthetically as a transglycosylase.</text>
</comment>
<evidence type="ECO:0000256" key="3">
    <source>
        <dbReference type="ARBA" id="ARBA00004609"/>
    </source>
</evidence>
<reference evidence="22" key="1">
    <citation type="submission" date="2019-07" db="EMBL/GenBank/DDBJ databases">
        <title>Hyphodiscus hymeniophilus genome sequencing and assembly.</title>
        <authorList>
            <person name="Kramer G."/>
            <person name="Nodwell J."/>
        </authorList>
    </citation>
    <scope>NUCLEOTIDE SEQUENCE</scope>
    <source>
        <strain evidence="22">ATCC 34498</strain>
    </source>
</reference>
<keyword evidence="12" id="KW-0472">Membrane</keyword>
<evidence type="ECO:0000256" key="8">
    <source>
        <dbReference type="ARBA" id="ARBA00022525"/>
    </source>
</evidence>
<comment type="caution">
    <text evidence="22">The sequence shown here is derived from an EMBL/GenBank/DDBJ whole genome shotgun (WGS) entry which is preliminary data.</text>
</comment>
<evidence type="ECO:0000256" key="11">
    <source>
        <dbReference type="ARBA" id="ARBA00022801"/>
    </source>
</evidence>
<keyword evidence="16" id="KW-0961">Cell wall biogenesis/degradation</keyword>
<comment type="catalytic activity">
    <reaction evidence="1">
        <text>Hydrolysis of (1-&gt;3)-beta-D-glucosidic linkages in (1-&gt;3)-beta-D-glucans.</text>
        <dbReference type="EC" id="3.2.1.39"/>
    </reaction>
</comment>
<feature type="region of interest" description="Disordered" evidence="21">
    <location>
        <begin position="325"/>
        <end position="354"/>
    </location>
</feature>
<dbReference type="OrthoDB" id="77201at2759"/>
<evidence type="ECO:0000256" key="4">
    <source>
        <dbReference type="ARBA" id="ARBA00008773"/>
    </source>
</evidence>
<keyword evidence="14" id="KW-0119">Carbohydrate metabolism</keyword>
<sequence>MRFSSAYALAASLSTAAAVSQGFNYGATKSDGTFNLESDFESLFTSAKGLAGTDGGFTSARLYTMIQGGSSTNEPTQAIEAAISTGTTLLLGLWASGGQGPFSAEITALKSALAASNAADFAKLVVGISVGSEDLYRNSATGKAADAGVGVDAATVSSYIVQLKEAIAGTALADVPVGHVDTWTGWAQSDDSNIGLVIGNCSFIGVDAYPYFQNTDSNDISSGKSLFSAALAATRSVVGDTEIWITETGWPVSGKTENLAVPSLANAKTYWDEVGCPNFGVTNTWWYTLQDSNGATPNPSFGVIGSSYSTTPLYDLSCKDVSSSSSTSSSSSESSTSTKASSSGSTTVVGSSGGSASSASASASASASTSLAAVSSGSGLSPSEGAGNGVGSSATATASGSASTATASSGNGSLPVGTGSSAGLSTATKSSSSAGSSSTSPVVSANDGSALSGSFIGALGAFLVAIAAL</sequence>
<evidence type="ECO:0000256" key="10">
    <source>
        <dbReference type="ARBA" id="ARBA00022729"/>
    </source>
</evidence>
<evidence type="ECO:0000256" key="18">
    <source>
        <dbReference type="ARBA" id="ARBA00025152"/>
    </source>
</evidence>
<keyword evidence="9" id="KW-0336">GPI-anchor</keyword>
<evidence type="ECO:0000256" key="1">
    <source>
        <dbReference type="ARBA" id="ARBA00000382"/>
    </source>
</evidence>
<evidence type="ECO:0000256" key="21">
    <source>
        <dbReference type="SAM" id="MobiDB-lite"/>
    </source>
</evidence>
<keyword evidence="7" id="KW-0134">Cell wall</keyword>
<organism evidence="22 23">
    <name type="scientific">Hyphodiscus hymeniophilus</name>
    <dbReference type="NCBI Taxonomy" id="353542"/>
    <lineage>
        <taxon>Eukaryota</taxon>
        <taxon>Fungi</taxon>
        <taxon>Dikarya</taxon>
        <taxon>Ascomycota</taxon>
        <taxon>Pezizomycotina</taxon>
        <taxon>Leotiomycetes</taxon>
        <taxon>Helotiales</taxon>
        <taxon>Hyphodiscaceae</taxon>
        <taxon>Hyphodiscus</taxon>
    </lineage>
</organism>